<dbReference type="SUPFAM" id="SSF52833">
    <property type="entry name" value="Thioredoxin-like"/>
    <property type="match status" value="1"/>
</dbReference>
<dbReference type="RefSeq" id="WP_132027867.1">
    <property type="nucleotide sequence ID" value="NZ_CP068564.1"/>
</dbReference>
<proteinExistence type="predicted"/>
<dbReference type="Pfam" id="PF00462">
    <property type="entry name" value="Glutaredoxin"/>
    <property type="match status" value="1"/>
</dbReference>
<evidence type="ECO:0000259" key="1">
    <source>
        <dbReference type="PROSITE" id="PS50404"/>
    </source>
</evidence>
<accession>A0A4R3KUI4</accession>
<dbReference type="EMBL" id="SMAE01000007">
    <property type="protein sequence ID" value="TCS88778.1"/>
    <property type="molecule type" value="Genomic_DNA"/>
</dbReference>
<dbReference type="InterPro" id="IPR011767">
    <property type="entry name" value="GLR_AS"/>
</dbReference>
<dbReference type="Gene3D" id="3.40.30.10">
    <property type="entry name" value="Glutaredoxin"/>
    <property type="match status" value="1"/>
</dbReference>
<keyword evidence="3" id="KW-1185">Reference proteome</keyword>
<feature type="domain" description="GST N-terminal" evidence="1">
    <location>
        <begin position="2"/>
        <end position="76"/>
    </location>
</feature>
<organism evidence="2 3">
    <name type="scientific">Keratinibaculum paraultunense</name>
    <dbReference type="NCBI Taxonomy" id="1278232"/>
    <lineage>
        <taxon>Bacteria</taxon>
        <taxon>Bacillati</taxon>
        <taxon>Bacillota</taxon>
        <taxon>Tissierellia</taxon>
        <taxon>Tissierellales</taxon>
        <taxon>Tepidimicrobiaceae</taxon>
        <taxon>Keratinibaculum</taxon>
    </lineage>
</organism>
<dbReference type="PROSITE" id="PS00195">
    <property type="entry name" value="GLUTAREDOXIN_1"/>
    <property type="match status" value="1"/>
</dbReference>
<dbReference type="PANTHER" id="PTHR34386">
    <property type="entry name" value="GLUTAREDOXIN"/>
    <property type="match status" value="1"/>
</dbReference>
<dbReference type="InterPro" id="IPR004045">
    <property type="entry name" value="Glutathione_S-Trfase_N"/>
</dbReference>
<dbReference type="PANTHER" id="PTHR34386:SF1">
    <property type="entry name" value="GLUTAREDOXIN-LIKE PROTEIN NRDH"/>
    <property type="match status" value="1"/>
</dbReference>
<dbReference type="InterPro" id="IPR051548">
    <property type="entry name" value="Grx-like_ET"/>
</dbReference>
<gene>
    <name evidence="2" type="ORF">EDD65_107135</name>
</gene>
<dbReference type="AlphaFoldDB" id="A0A4R3KUI4"/>
<dbReference type="OrthoDB" id="3174166at2"/>
<dbReference type="Proteomes" id="UP000294567">
    <property type="component" value="Unassembled WGS sequence"/>
</dbReference>
<dbReference type="PROSITE" id="PS50404">
    <property type="entry name" value="GST_NTER"/>
    <property type="match status" value="1"/>
</dbReference>
<name>A0A4R3KUI4_9FIRM</name>
<dbReference type="InterPro" id="IPR002109">
    <property type="entry name" value="Glutaredoxin"/>
</dbReference>
<sequence length="76" mass="8522">MANVIIYTSNTCPYCISAKNYLDEKGIDYIEKNIQTDPSARKELMDMGYMGVPVLIINGEEVVGFDQAKIDELLSK</sequence>
<protein>
    <submittedName>
        <fullName evidence="2">Glutaredoxin-like YruB-family protein</fullName>
    </submittedName>
</protein>
<evidence type="ECO:0000313" key="2">
    <source>
        <dbReference type="EMBL" id="TCS88778.1"/>
    </source>
</evidence>
<dbReference type="InterPro" id="IPR036249">
    <property type="entry name" value="Thioredoxin-like_sf"/>
</dbReference>
<dbReference type="CDD" id="cd02976">
    <property type="entry name" value="NrdH"/>
    <property type="match status" value="1"/>
</dbReference>
<dbReference type="GO" id="GO:0045454">
    <property type="term" value="P:cell redox homeostasis"/>
    <property type="evidence" value="ECO:0007669"/>
    <property type="project" value="TreeGrafter"/>
</dbReference>
<dbReference type="GO" id="GO:0009055">
    <property type="term" value="F:electron transfer activity"/>
    <property type="evidence" value="ECO:0007669"/>
    <property type="project" value="TreeGrafter"/>
</dbReference>
<reference evidence="2 3" key="1">
    <citation type="submission" date="2019-03" db="EMBL/GenBank/DDBJ databases">
        <title>Genomic Encyclopedia of Type Strains, Phase IV (KMG-IV): sequencing the most valuable type-strain genomes for metagenomic binning, comparative biology and taxonomic classification.</title>
        <authorList>
            <person name="Goeker M."/>
        </authorList>
    </citation>
    <scope>NUCLEOTIDE SEQUENCE [LARGE SCALE GENOMIC DNA]</scope>
    <source>
        <strain evidence="2 3">DSM 26752</strain>
    </source>
</reference>
<dbReference type="PROSITE" id="PS51354">
    <property type="entry name" value="GLUTAREDOXIN_2"/>
    <property type="match status" value="1"/>
</dbReference>
<evidence type="ECO:0000313" key="3">
    <source>
        <dbReference type="Proteomes" id="UP000294567"/>
    </source>
</evidence>
<comment type="caution">
    <text evidence="2">The sequence shown here is derived from an EMBL/GenBank/DDBJ whole genome shotgun (WGS) entry which is preliminary data.</text>
</comment>